<comment type="caution">
    <text evidence="3">The sequence shown here is derived from an EMBL/GenBank/DDBJ whole genome shotgun (WGS) entry which is preliminary data.</text>
</comment>
<dbReference type="OrthoDB" id="2193694at2"/>
<evidence type="ECO:0000313" key="4">
    <source>
        <dbReference type="Proteomes" id="UP000094068"/>
    </source>
</evidence>
<reference evidence="4" key="1">
    <citation type="submission" date="2016-09" db="EMBL/GenBank/DDBJ databases">
        <authorList>
            <person name="Gulvik C.A."/>
        </authorList>
    </citation>
    <scope>NUCLEOTIDE SEQUENCE [LARGE SCALE GENOMIC DNA]</scope>
    <source>
        <strain evidence="4">DSM 23328</strain>
    </source>
</reference>
<comment type="similarity">
    <text evidence="1">In the N-terminal section; belongs to the LXG family.</text>
</comment>
<dbReference type="STRING" id="903984.BCR21_09860"/>
<dbReference type="PROSITE" id="PS51756">
    <property type="entry name" value="LXG"/>
    <property type="match status" value="1"/>
</dbReference>
<accession>A0A1E5GG12</accession>
<dbReference type="InterPro" id="IPR006829">
    <property type="entry name" value="LXG_dom"/>
</dbReference>
<evidence type="ECO:0000313" key="3">
    <source>
        <dbReference type="EMBL" id="OEG11587.1"/>
    </source>
</evidence>
<sequence>MGLKFSVSEAQTRSSQAAQVNTQAQQAAASLQQSVSSFLSAPLSSKAYDSAKNYFMVAYTPICQSIIMTGEALANGHKKFLSEYQSTVSGMDMDEDKILAEIDDYRALLHTIDELIRDAKTARPDLEKRSMNAYEAMQKRQEKLEKFRAYSAQSASYFEEYNASQQELDKGLAQVKDCKAWNAASGTFDIKKLDMNWAKPIATRWGDRQKKIDAKVKAYTLANQEITTKFDEYGNVLGVYVDGKFDAELTSTLQESIRTQNFDMIKGFGSGFIDQLANNNGKSLLNEWFGERKFGAEFSGTKNYAVGQFVADLASLVQGGAEFIGGGLWAFGGSAASTVFSGGAGAIAVPAINASGLAVSGHGSGVFTSAWGSLGDGYHFEDKSYNNKNGEWGNGKFDNTADNIQDHFEKHGDEVGASSIEQYMRKAQEFARTVKKGVKPSPVPGATQDVLRYRKNGKYIDLAPNGSIISFGKT</sequence>
<dbReference type="Proteomes" id="UP000094068">
    <property type="component" value="Unassembled WGS sequence"/>
</dbReference>
<proteinExistence type="inferred from homology"/>
<dbReference type="EMBL" id="MIJZ01000013">
    <property type="protein sequence ID" value="OEG11587.1"/>
    <property type="molecule type" value="Genomic_DNA"/>
</dbReference>
<keyword evidence="4" id="KW-1185">Reference proteome</keyword>
<dbReference type="RefSeq" id="WP_069646348.1">
    <property type="nucleotide sequence ID" value="NZ_MIJZ01000013.1"/>
</dbReference>
<feature type="domain" description="LXG" evidence="2">
    <location>
        <begin position="1"/>
        <end position="218"/>
    </location>
</feature>
<evidence type="ECO:0000259" key="2">
    <source>
        <dbReference type="PROSITE" id="PS51756"/>
    </source>
</evidence>
<gene>
    <name evidence="3" type="ORF">BCR21_09860</name>
</gene>
<organism evidence="3 4">
    <name type="scientific">Enterococcus ureasiticus</name>
    <dbReference type="NCBI Taxonomy" id="903984"/>
    <lineage>
        <taxon>Bacteria</taxon>
        <taxon>Bacillati</taxon>
        <taxon>Bacillota</taxon>
        <taxon>Bacilli</taxon>
        <taxon>Lactobacillales</taxon>
        <taxon>Enterococcaceae</taxon>
        <taxon>Enterococcus</taxon>
    </lineage>
</organism>
<evidence type="ECO:0000256" key="1">
    <source>
        <dbReference type="ARBA" id="ARBA00034117"/>
    </source>
</evidence>
<protein>
    <recommendedName>
        <fullName evidence="2">LXG domain-containing protein</fullName>
    </recommendedName>
</protein>
<dbReference type="AlphaFoldDB" id="A0A1E5GG12"/>
<name>A0A1E5GG12_9ENTE</name>